<evidence type="ECO:0000259" key="2">
    <source>
        <dbReference type="PROSITE" id="PS50191"/>
    </source>
</evidence>
<gene>
    <name evidence="3" type="ORF">IFM89_013459</name>
</gene>
<evidence type="ECO:0000313" key="4">
    <source>
        <dbReference type="Proteomes" id="UP000631114"/>
    </source>
</evidence>
<dbReference type="PANTHER" id="PTHR47041:SF2">
    <property type="entry name" value="SEC14 CYTOSOLIC FACTOR FAMILY PROTEIN _ PHOSPHOGLYCERIDE TRANSFER FAMILY PROTEIN"/>
    <property type="match status" value="1"/>
</dbReference>
<feature type="compositionally biased region" description="Polar residues" evidence="1">
    <location>
        <begin position="391"/>
        <end position="402"/>
    </location>
</feature>
<dbReference type="Pfam" id="PF00650">
    <property type="entry name" value="CRAL_TRIO"/>
    <property type="match status" value="1"/>
</dbReference>
<sequence>MGDYSFSSKKLEIPSVSTSTKRSKISAITAIPKTINKRMDSMYQNRPGLECAAHIAVFLFKVAARRISKAKCPVFWSALQLLCYPPFKWIQRWAPLRASRVIWCEHAGTTFLCAHATLTENQTEPGGSIGATAFSEQSESDRENSDASGDSQPNSEPFSEPPVLQQTQDIRSERVCDESPQSLAPENWLIQLYKELEKQNLTLLERINEDELRRFFAAANGDYACFFSSVKKTIRWRETYNILSVHELQSWSHLVFWHGYDVKLQPFLFVRLGLACTSLPFHERPRFTQAIGLTPFNFPMQILRSCSSLVQDHYPNCLGCLFIIRLAPVVRVVAQTFIQVLKPVTRQKLRIEGVMYKKVLSEYLQTVPSFLGGDCVCPKCSTPPFGDSETRWSSESSMTQPSGKFPDGKDLSSSADSYWVSSCC</sequence>
<dbReference type="PROSITE" id="PS50191">
    <property type="entry name" value="CRAL_TRIO"/>
    <property type="match status" value="1"/>
</dbReference>
<name>A0A835LM99_9MAGN</name>
<feature type="domain" description="CRAL-TRIO" evidence="2">
    <location>
        <begin position="292"/>
        <end position="379"/>
    </location>
</feature>
<keyword evidence="4" id="KW-1185">Reference proteome</keyword>
<evidence type="ECO:0000313" key="3">
    <source>
        <dbReference type="EMBL" id="KAF9600863.1"/>
    </source>
</evidence>
<dbReference type="PANTHER" id="PTHR47041">
    <property type="entry name" value="SEC14 CYTOSOLIC FACTOR FAMILY PROTEIN / PHOSPHOGLYCERIDE TRANSFER FAMILY PROTEIN"/>
    <property type="match status" value="1"/>
</dbReference>
<dbReference type="SUPFAM" id="SSF52087">
    <property type="entry name" value="CRAL/TRIO domain"/>
    <property type="match status" value="1"/>
</dbReference>
<dbReference type="Gene3D" id="3.40.525.10">
    <property type="entry name" value="CRAL-TRIO lipid binding domain"/>
    <property type="match status" value="1"/>
</dbReference>
<protein>
    <recommendedName>
        <fullName evidence="2">CRAL-TRIO domain-containing protein</fullName>
    </recommendedName>
</protein>
<reference evidence="3 4" key="1">
    <citation type="submission" date="2020-10" db="EMBL/GenBank/DDBJ databases">
        <title>The Coptis chinensis genome and diversification of protoberbering-type alkaloids.</title>
        <authorList>
            <person name="Wang B."/>
            <person name="Shu S."/>
            <person name="Song C."/>
            <person name="Liu Y."/>
        </authorList>
    </citation>
    <scope>NUCLEOTIDE SEQUENCE [LARGE SCALE GENOMIC DNA]</scope>
    <source>
        <strain evidence="3">HL-2020</strain>
        <tissue evidence="3">Leaf</tissue>
    </source>
</reference>
<comment type="caution">
    <text evidence="3">The sequence shown here is derived from an EMBL/GenBank/DDBJ whole genome shotgun (WGS) entry which is preliminary data.</text>
</comment>
<dbReference type="InterPro" id="IPR001251">
    <property type="entry name" value="CRAL-TRIO_dom"/>
</dbReference>
<dbReference type="CDD" id="cd00170">
    <property type="entry name" value="SEC14"/>
    <property type="match status" value="1"/>
</dbReference>
<proteinExistence type="predicted"/>
<feature type="region of interest" description="Disordered" evidence="1">
    <location>
        <begin position="123"/>
        <end position="164"/>
    </location>
</feature>
<organism evidence="3 4">
    <name type="scientific">Coptis chinensis</name>
    <dbReference type="NCBI Taxonomy" id="261450"/>
    <lineage>
        <taxon>Eukaryota</taxon>
        <taxon>Viridiplantae</taxon>
        <taxon>Streptophyta</taxon>
        <taxon>Embryophyta</taxon>
        <taxon>Tracheophyta</taxon>
        <taxon>Spermatophyta</taxon>
        <taxon>Magnoliopsida</taxon>
        <taxon>Ranunculales</taxon>
        <taxon>Ranunculaceae</taxon>
        <taxon>Coptidoideae</taxon>
        <taxon>Coptis</taxon>
    </lineage>
</organism>
<feature type="compositionally biased region" description="Polar residues" evidence="1">
    <location>
        <begin position="146"/>
        <end position="157"/>
    </location>
</feature>
<dbReference type="AlphaFoldDB" id="A0A835LM99"/>
<feature type="region of interest" description="Disordered" evidence="1">
    <location>
        <begin position="388"/>
        <end position="416"/>
    </location>
</feature>
<dbReference type="EMBL" id="JADFTS010000006">
    <property type="protein sequence ID" value="KAF9600863.1"/>
    <property type="molecule type" value="Genomic_DNA"/>
</dbReference>
<dbReference type="OrthoDB" id="1434354at2759"/>
<accession>A0A835LM99</accession>
<dbReference type="InterPro" id="IPR036865">
    <property type="entry name" value="CRAL-TRIO_dom_sf"/>
</dbReference>
<evidence type="ECO:0000256" key="1">
    <source>
        <dbReference type="SAM" id="MobiDB-lite"/>
    </source>
</evidence>
<dbReference type="Proteomes" id="UP000631114">
    <property type="component" value="Unassembled WGS sequence"/>
</dbReference>